<name>A0A3B3SES4_9TELE</name>
<feature type="region of interest" description="Disordered" evidence="1">
    <location>
        <begin position="304"/>
        <end position="367"/>
    </location>
</feature>
<dbReference type="Ensembl" id="ENSPKIT00000009266.1">
    <property type="protein sequence ID" value="ENSPKIP00000028486.1"/>
    <property type="gene ID" value="ENSPKIG00000010122.1"/>
</dbReference>
<feature type="compositionally biased region" description="Low complexity" evidence="1">
    <location>
        <begin position="54"/>
        <end position="85"/>
    </location>
</feature>
<dbReference type="GeneTree" id="ENSGT00940000156764"/>
<evidence type="ECO:0000313" key="2">
    <source>
        <dbReference type="Ensembl" id="ENSPKIP00000028486.1"/>
    </source>
</evidence>
<evidence type="ECO:0000256" key="1">
    <source>
        <dbReference type="SAM" id="MobiDB-lite"/>
    </source>
</evidence>
<feature type="region of interest" description="Disordered" evidence="1">
    <location>
        <begin position="40"/>
        <end position="126"/>
    </location>
</feature>
<dbReference type="Proteomes" id="UP000261540">
    <property type="component" value="Unplaced"/>
</dbReference>
<evidence type="ECO:0000313" key="3">
    <source>
        <dbReference type="Proteomes" id="UP000261540"/>
    </source>
</evidence>
<sequence>MAACALNSLIVMSTNNLKSDSSPRPARPVLLVPDRTTYCQGLMPRAPYSPGGLSPSSSSSAFNFTSAPTSPGSHRSRSPGRPSTSLETGTGGRVRHLSGSPARPGPVDDDLRSFSPGPSTSRRSAHIQQIHRELQNVQVNQKVGLFEAQISDQRSQAQNLEIQRSPRTPRRPSSVSESSSLEPREVRRRSSSPIPQELQNGRGGCSIPGRVGGRVGEDCATDLVAERGCLRASPSAEVQVQGDGPISAGSPGIGVIITGTKLREPTQISPPAELKGSGASALEGSCSEATNIPAVIITDLGAEGSGEGTEAQLSPSPSPTRAQRKLSSSSASSTGFSSSWEESEDDISSDPERGEGRSPAFLQTQQKAHKSWKKIKNMVHWSPFVMSFKKKYPWVQLAGHAGRPDRTRLVL</sequence>
<feature type="compositionally biased region" description="Low complexity" evidence="1">
    <location>
        <begin position="327"/>
        <end position="340"/>
    </location>
</feature>
<reference evidence="2" key="2">
    <citation type="submission" date="2025-09" db="UniProtKB">
        <authorList>
            <consortium name="Ensembl"/>
        </authorList>
    </citation>
    <scope>IDENTIFICATION</scope>
</reference>
<organism evidence="2 3">
    <name type="scientific">Paramormyrops kingsleyae</name>
    <dbReference type="NCBI Taxonomy" id="1676925"/>
    <lineage>
        <taxon>Eukaryota</taxon>
        <taxon>Metazoa</taxon>
        <taxon>Chordata</taxon>
        <taxon>Craniata</taxon>
        <taxon>Vertebrata</taxon>
        <taxon>Euteleostomi</taxon>
        <taxon>Actinopterygii</taxon>
        <taxon>Neopterygii</taxon>
        <taxon>Teleostei</taxon>
        <taxon>Osteoglossocephala</taxon>
        <taxon>Osteoglossomorpha</taxon>
        <taxon>Osteoglossiformes</taxon>
        <taxon>Mormyridae</taxon>
        <taxon>Paramormyrops</taxon>
    </lineage>
</organism>
<feature type="compositionally biased region" description="Gly residues" evidence="1">
    <location>
        <begin position="201"/>
        <end position="210"/>
    </location>
</feature>
<reference evidence="2" key="1">
    <citation type="submission" date="2025-08" db="UniProtKB">
        <authorList>
            <consortium name="Ensembl"/>
        </authorList>
    </citation>
    <scope>IDENTIFICATION</scope>
</reference>
<dbReference type="STRING" id="1676925.ENSPKIP00000028486"/>
<protein>
    <submittedName>
        <fullName evidence="2">Inositol-trisphosphate 3-kinase B</fullName>
    </submittedName>
</protein>
<feature type="compositionally biased region" description="Low complexity" evidence="1">
    <location>
        <begin position="171"/>
        <end position="181"/>
    </location>
</feature>
<feature type="compositionally biased region" description="Polar residues" evidence="1">
    <location>
        <begin position="311"/>
        <end position="321"/>
    </location>
</feature>
<feature type="region of interest" description="Disordered" evidence="1">
    <location>
        <begin position="154"/>
        <end position="210"/>
    </location>
</feature>
<dbReference type="AlphaFoldDB" id="A0A3B3SES4"/>
<accession>A0A3B3SES4</accession>
<keyword evidence="3" id="KW-1185">Reference proteome</keyword>
<proteinExistence type="predicted"/>